<dbReference type="RefSeq" id="WP_115370311.1">
    <property type="nucleotide sequence ID" value="NZ_UGTW01000001.1"/>
</dbReference>
<dbReference type="EMBL" id="UGTW01000001">
    <property type="protein sequence ID" value="SUC14440.1"/>
    <property type="molecule type" value="Genomic_DNA"/>
</dbReference>
<dbReference type="Gene3D" id="1.10.260.40">
    <property type="entry name" value="lambda repressor-like DNA-binding domains"/>
    <property type="match status" value="1"/>
</dbReference>
<evidence type="ECO:0000313" key="2">
    <source>
        <dbReference type="EMBL" id="SUC14440.1"/>
    </source>
</evidence>
<dbReference type="GO" id="GO:0006355">
    <property type="term" value="P:regulation of DNA-templated transcription"/>
    <property type="evidence" value="ECO:0007669"/>
    <property type="project" value="InterPro"/>
</dbReference>
<gene>
    <name evidence="2" type="primary">higA_1</name>
    <name evidence="2" type="ORF">NCTC10376_00244</name>
</gene>
<evidence type="ECO:0000259" key="1">
    <source>
        <dbReference type="PROSITE" id="PS50943"/>
    </source>
</evidence>
<dbReference type="SUPFAM" id="SSF47413">
    <property type="entry name" value="lambda repressor-like DNA-binding domains"/>
    <property type="match status" value="1"/>
</dbReference>
<feature type="domain" description="HTH cro/C1-type" evidence="1">
    <location>
        <begin position="66"/>
        <end position="119"/>
    </location>
</feature>
<dbReference type="InterPro" id="IPR001387">
    <property type="entry name" value="Cro/C1-type_HTH"/>
</dbReference>
<dbReference type="Proteomes" id="UP000254331">
    <property type="component" value="Unassembled WGS sequence"/>
</dbReference>
<dbReference type="CDD" id="cd00093">
    <property type="entry name" value="HTH_XRE"/>
    <property type="match status" value="1"/>
</dbReference>
<reference evidence="2 3" key="1">
    <citation type="submission" date="2018-06" db="EMBL/GenBank/DDBJ databases">
        <authorList>
            <consortium name="Pathogen Informatics"/>
            <person name="Doyle S."/>
        </authorList>
    </citation>
    <scope>NUCLEOTIDE SEQUENCE [LARGE SCALE GENOMIC DNA]</scope>
    <source>
        <strain evidence="2 3">NCTC10376</strain>
    </source>
</reference>
<dbReference type="AlphaFoldDB" id="A0A379F4B2"/>
<sequence>MSVFKPRILKNDNDYNEAMDRISELMEMSPEVDSEEFNELEMISLFIEDYESKHYKVNKPSAIDAIKFRMDQDGLTQKDMEQYLGSRSKVSEVLSGKRNLSQTMIKKLHIGLGIPLDILIQSTDDLQNTDIDEMIKVTTTQEYETKIISWDAQGSAVKLKELVISTSPSCDKSVMQ</sequence>
<dbReference type="Pfam" id="PF01381">
    <property type="entry name" value="HTH_3"/>
    <property type="match status" value="1"/>
</dbReference>
<name>A0A379F4B2_PROVU</name>
<organism evidence="2 3">
    <name type="scientific">Proteus vulgaris</name>
    <dbReference type="NCBI Taxonomy" id="585"/>
    <lineage>
        <taxon>Bacteria</taxon>
        <taxon>Pseudomonadati</taxon>
        <taxon>Pseudomonadota</taxon>
        <taxon>Gammaproteobacteria</taxon>
        <taxon>Enterobacterales</taxon>
        <taxon>Morganellaceae</taxon>
        <taxon>Proteus</taxon>
    </lineage>
</organism>
<dbReference type="PANTHER" id="PTHR40455">
    <property type="entry name" value="ANTITOXIN HIGA"/>
    <property type="match status" value="1"/>
</dbReference>
<proteinExistence type="predicted"/>
<dbReference type="InterPro" id="IPR039060">
    <property type="entry name" value="Antitox_HigA"/>
</dbReference>
<dbReference type="PROSITE" id="PS50943">
    <property type="entry name" value="HTH_CROC1"/>
    <property type="match status" value="1"/>
</dbReference>
<dbReference type="SMART" id="SM00530">
    <property type="entry name" value="HTH_XRE"/>
    <property type="match status" value="1"/>
</dbReference>
<dbReference type="PANTHER" id="PTHR40455:SF1">
    <property type="entry name" value="ANTITOXIN HIGA"/>
    <property type="match status" value="1"/>
</dbReference>
<accession>A0A379F4B2</accession>
<dbReference type="InterPro" id="IPR010982">
    <property type="entry name" value="Lambda_DNA-bd_dom_sf"/>
</dbReference>
<dbReference type="GO" id="GO:0001046">
    <property type="term" value="F:core promoter sequence-specific DNA binding"/>
    <property type="evidence" value="ECO:0007669"/>
    <property type="project" value="TreeGrafter"/>
</dbReference>
<protein>
    <submittedName>
        <fullName evidence="2">Antitoxin HigA</fullName>
    </submittedName>
</protein>
<evidence type="ECO:0000313" key="3">
    <source>
        <dbReference type="Proteomes" id="UP000254331"/>
    </source>
</evidence>